<protein>
    <submittedName>
        <fullName evidence="1">Uncharacterized protein</fullName>
    </submittedName>
</protein>
<name>A0A239EN98_9FIRM</name>
<dbReference type="RefSeq" id="WP_176431344.1">
    <property type="nucleotide sequence ID" value="NZ_FZOJ01000010.1"/>
</dbReference>
<sequence length="57" mass="6818">MNNKITNLKNLVQAYSNRKSDMEISHMLDISIDKVKSQRKENLRNNLQTKMKQNRKK</sequence>
<dbReference type="EMBL" id="FZOJ01000010">
    <property type="protein sequence ID" value="SNS45738.1"/>
    <property type="molecule type" value="Genomic_DNA"/>
</dbReference>
<dbReference type="AlphaFoldDB" id="A0A239EN98"/>
<keyword evidence="2" id="KW-1185">Reference proteome</keyword>
<proteinExistence type="predicted"/>
<gene>
    <name evidence="1" type="ORF">SAMN05446037_1010112</name>
</gene>
<evidence type="ECO:0000313" key="2">
    <source>
        <dbReference type="Proteomes" id="UP000198304"/>
    </source>
</evidence>
<evidence type="ECO:0000313" key="1">
    <source>
        <dbReference type="EMBL" id="SNS45738.1"/>
    </source>
</evidence>
<accession>A0A239EN98</accession>
<dbReference type="Proteomes" id="UP000198304">
    <property type="component" value="Unassembled WGS sequence"/>
</dbReference>
<reference evidence="1 2" key="1">
    <citation type="submission" date="2017-06" db="EMBL/GenBank/DDBJ databases">
        <authorList>
            <person name="Kim H.J."/>
            <person name="Triplett B.A."/>
        </authorList>
    </citation>
    <scope>NUCLEOTIDE SEQUENCE [LARGE SCALE GENOMIC DNA]</scope>
    <source>
        <strain evidence="1 2">SCA</strain>
    </source>
</reference>
<organism evidence="1 2">
    <name type="scientific">Anaerovirgula multivorans</name>
    <dbReference type="NCBI Taxonomy" id="312168"/>
    <lineage>
        <taxon>Bacteria</taxon>
        <taxon>Bacillati</taxon>
        <taxon>Bacillota</taxon>
        <taxon>Clostridia</taxon>
        <taxon>Peptostreptococcales</taxon>
        <taxon>Natronincolaceae</taxon>
        <taxon>Anaerovirgula</taxon>
    </lineage>
</organism>